<evidence type="ECO:0008006" key="3">
    <source>
        <dbReference type="Google" id="ProtNLM"/>
    </source>
</evidence>
<accession>A0ABX7S8T6</accession>
<keyword evidence="2" id="KW-1185">Reference proteome</keyword>
<organism evidence="1 2">
    <name type="scientific">Thermosipho ferrireducens</name>
    <dbReference type="NCBI Taxonomy" id="2571116"/>
    <lineage>
        <taxon>Bacteria</taxon>
        <taxon>Thermotogati</taxon>
        <taxon>Thermotogota</taxon>
        <taxon>Thermotogae</taxon>
        <taxon>Thermotogales</taxon>
        <taxon>Fervidobacteriaceae</taxon>
        <taxon>Thermosipho</taxon>
    </lineage>
</organism>
<name>A0ABX7S8T6_9BACT</name>
<evidence type="ECO:0000313" key="1">
    <source>
        <dbReference type="EMBL" id="QTA38609.1"/>
    </source>
</evidence>
<sequence>MKIRKFLFMVVIVLILAVFWSCGLKIPGKLPSKVGVKYTKHIEFPITTMKISMENLVNPMIEDAQQSGFQVVNRNPLTLSYGTSVVISPVSLLGDIENQIKNSINGFSQTLSFQINTDEIFSNITTLNGSISLPGFSPISGDIAAKSANIGDIEIVNSVDVPVVAGTSVYIDLGTLSFDFTWIHVVSAILEISTSVVDGNVDVSEIELVLGTVPSIKPGEINDMYFYDGDMVGINATITGAGAGTVRVSITLKNVVIDEAKGIDMDKYPVTINIPDTHIDISPENWQITLSGIFVTNFTVDATNLKVVKNIEVTSGGATVASGDPVVFDSSKIITVSNGLDVTGTITLKGTPVDIDLKTPITYEIVPDINIESIKNYPVDTALFIPLPDNVDMTKIGTGTFNVEFLGITINEATGTLTDGTITRNVQISGNVLSIDAAGIELPATLTLNQISASVDNGVSKIDYTGHLSNDFAIEKVVVSPTLLASAAQNVNIDVSDLAQFVNSLDATIVINVSYVATGISNLTISATSNILEDKTIVISGTGESSITNDVKTIDFSTLNSIDFSIEASGDLVLSNIEKGKDYGVDVTITMPIFEVDKVDLKGQKYTFGDPITLFDFSNLGQDLEFLKNMDLAFSAPVTFKSTNTTIEATITLDISGTPVSISIGGSTDISEIIKQVLKDGALLTLSISIETSQGILSKDSEFGVDTSLIFAFEGTPNVNTVVADGYVDLLDLKGLAEIIDSATLTFAYWKNTTGLKTVFNIGGINFNIGTATPALNLNKEQINSLASDNTYYSIILPAGEKVSLNADGCIDVAPYISVDLTVATQVTF</sequence>
<gene>
    <name evidence="1" type="ORF">JYK00_03610</name>
</gene>
<proteinExistence type="predicted"/>
<protein>
    <recommendedName>
        <fullName evidence="3">Lipoprotein</fullName>
    </recommendedName>
</protein>
<dbReference type="Proteomes" id="UP000671862">
    <property type="component" value="Chromosome"/>
</dbReference>
<dbReference type="EMBL" id="CP071446">
    <property type="protein sequence ID" value="QTA38609.1"/>
    <property type="molecule type" value="Genomic_DNA"/>
</dbReference>
<dbReference type="RefSeq" id="WP_207567327.1">
    <property type="nucleotide sequence ID" value="NZ_CP071446.1"/>
</dbReference>
<evidence type="ECO:0000313" key="2">
    <source>
        <dbReference type="Proteomes" id="UP000671862"/>
    </source>
</evidence>
<reference evidence="1 2" key="1">
    <citation type="submission" date="2021-03" db="EMBL/GenBank/DDBJ databases">
        <title>Thermosipho ferrireducens sp.nov., an anaerobic thermophilic iron-reducing bacterium isolated from a deep-sea hydrothermal sulfide deposits.</title>
        <authorList>
            <person name="Zeng X."/>
            <person name="Chen Y."/>
            <person name="Shao Z."/>
        </authorList>
    </citation>
    <scope>NUCLEOTIDE SEQUENCE [LARGE SCALE GENOMIC DNA]</scope>
    <source>
        <strain evidence="1 2">JL129W03</strain>
    </source>
</reference>